<evidence type="ECO:0000313" key="4">
    <source>
        <dbReference type="Proteomes" id="UP000580250"/>
    </source>
</evidence>
<dbReference type="SMART" id="SM00343">
    <property type="entry name" value="ZnF_C2HC"/>
    <property type="match status" value="1"/>
</dbReference>
<name>A0A6V7XEV7_MELEN</name>
<dbReference type="GO" id="GO:0008270">
    <property type="term" value="F:zinc ion binding"/>
    <property type="evidence" value="ECO:0007669"/>
    <property type="project" value="UniProtKB-KW"/>
</dbReference>
<dbReference type="Gene3D" id="4.10.60.10">
    <property type="entry name" value="Zinc finger, CCHC-type"/>
    <property type="match status" value="1"/>
</dbReference>
<keyword evidence="1" id="KW-0862">Zinc</keyword>
<dbReference type="AlphaFoldDB" id="A0A6V7XEV7"/>
<evidence type="ECO:0000313" key="3">
    <source>
        <dbReference type="EMBL" id="CAD2197793.1"/>
    </source>
</evidence>
<evidence type="ECO:0000259" key="2">
    <source>
        <dbReference type="PROSITE" id="PS50158"/>
    </source>
</evidence>
<dbReference type="InterPro" id="IPR036875">
    <property type="entry name" value="Znf_CCHC_sf"/>
</dbReference>
<keyword evidence="1" id="KW-0863">Zinc-finger</keyword>
<dbReference type="GO" id="GO:0003676">
    <property type="term" value="F:nucleic acid binding"/>
    <property type="evidence" value="ECO:0007669"/>
    <property type="project" value="InterPro"/>
</dbReference>
<feature type="domain" description="CCHC-type" evidence="2">
    <location>
        <begin position="97"/>
        <end position="114"/>
    </location>
</feature>
<proteinExistence type="predicted"/>
<organism evidence="3 4">
    <name type="scientific">Meloidogyne enterolobii</name>
    <name type="common">Root-knot nematode worm</name>
    <name type="synonym">Meloidogyne mayaguensis</name>
    <dbReference type="NCBI Taxonomy" id="390850"/>
    <lineage>
        <taxon>Eukaryota</taxon>
        <taxon>Metazoa</taxon>
        <taxon>Ecdysozoa</taxon>
        <taxon>Nematoda</taxon>
        <taxon>Chromadorea</taxon>
        <taxon>Rhabditida</taxon>
        <taxon>Tylenchina</taxon>
        <taxon>Tylenchomorpha</taxon>
        <taxon>Tylenchoidea</taxon>
        <taxon>Meloidogynidae</taxon>
        <taxon>Meloidogyninae</taxon>
        <taxon>Meloidogyne</taxon>
    </lineage>
</organism>
<dbReference type="PROSITE" id="PS50158">
    <property type="entry name" value="ZF_CCHC"/>
    <property type="match status" value="1"/>
</dbReference>
<dbReference type="SUPFAM" id="SSF57756">
    <property type="entry name" value="Retrovirus zinc finger-like domains"/>
    <property type="match status" value="1"/>
</dbReference>
<dbReference type="Pfam" id="PF00098">
    <property type="entry name" value="zf-CCHC"/>
    <property type="match status" value="1"/>
</dbReference>
<gene>
    <name evidence="3" type="ORF">MENT_LOCUS51066</name>
</gene>
<accession>A0A6V7XEV7</accession>
<dbReference type="Proteomes" id="UP000580250">
    <property type="component" value="Unassembled WGS sequence"/>
</dbReference>
<dbReference type="InterPro" id="IPR001878">
    <property type="entry name" value="Znf_CCHC"/>
</dbReference>
<protein>
    <recommendedName>
        <fullName evidence="2">CCHC-type domain-containing protein</fullName>
    </recommendedName>
</protein>
<evidence type="ECO:0000256" key="1">
    <source>
        <dbReference type="PROSITE-ProRule" id="PRU00047"/>
    </source>
</evidence>
<dbReference type="EMBL" id="CAJEWN010001477">
    <property type="protein sequence ID" value="CAD2197793.1"/>
    <property type="molecule type" value="Genomic_DNA"/>
</dbReference>
<keyword evidence="1" id="KW-0479">Metal-binding</keyword>
<comment type="caution">
    <text evidence="3">The sequence shown here is derived from an EMBL/GenBank/DDBJ whole genome shotgun (WGS) entry which is preliminary data.</text>
</comment>
<dbReference type="GO" id="GO:0019899">
    <property type="term" value="F:enzyme binding"/>
    <property type="evidence" value="ECO:0007669"/>
    <property type="project" value="UniProtKB-ARBA"/>
</dbReference>
<reference evidence="3 4" key="1">
    <citation type="submission" date="2020-08" db="EMBL/GenBank/DDBJ databases">
        <authorList>
            <person name="Koutsovoulos G."/>
            <person name="Danchin GJ E."/>
        </authorList>
    </citation>
    <scope>NUCLEOTIDE SEQUENCE [LARGE SCALE GENOMIC DNA]</scope>
</reference>
<sequence>MRSQIEAIVQDLIKKPSTSSNPLFNSVTSNNSNLLTTQQNVYQQLPDYQIQQNQSTSQPIYQGHFNAPQLSIPMGQQHHNIRQDLRRNAGGVIRNRRRCFNCLNIGHLAKNCSQQVNTAAIPPSPHTNRNSTNRNANSLQGTAIELRNLGNRSNNELVAQLLWALARLLVNHSDGSTFS</sequence>